<sequence length="555" mass="61047">MASSPVEHGHDAMYNFIYTLLFYVLFSNSLTSASSCSKFPVIDFGYAQHAPTSVNQTILHNISYATYANIRFAQPSVGELRFRAPKLPPPKSTTIQNGSYPRNFTDCLISIPPDIPIAPGVNGTSWGSEDCLFLTVKVPEGLTGKRVPVLHWLYGGGYIFGGSNDWAGNPAGLFQEMDPNEKFITVSSNYRLGSLGWMSSKGVDMTPNVGLWDALIGLEWIKEYISYFGGDPDRITAIGESAGGGIIQHLLTLRGGNGTVPFNQAIITSPGYRPHVNRSAAMSEIYNGFLDAANCSDIKCLRSLPSSAIAKANEQLIFDIPNRQGFIGPSIGFGPIIDGDLVTALPEQLLEKGKYHRSVQKVLTANMVADGLGATSSNATTWVDFLPIWMSNPTARTIEIANATWPNTTGLALQTFAQDAIYACHAWRTAKVWGSNAYRYSMSIPPATHGQDQFYYLYVNGTYEQTSVEYPKVARQLQAYFRRFILQGYAGGGEESCGDNEKIMTATPQHWPAYGNMQRWVNITNDTFILTYGEEDQAKRCEVLLDLINDPRNGF</sequence>
<protein>
    <recommendedName>
        <fullName evidence="2">Carboxylesterase type B domain-containing protein</fullName>
    </recommendedName>
</protein>
<proteinExistence type="predicted"/>
<dbReference type="Proteomes" id="UP000015100">
    <property type="component" value="Unassembled WGS sequence"/>
</dbReference>
<name>S8AKT3_DACHA</name>
<evidence type="ECO:0000259" key="2">
    <source>
        <dbReference type="Pfam" id="PF00135"/>
    </source>
</evidence>
<keyword evidence="4" id="KW-1185">Reference proteome</keyword>
<dbReference type="InterPro" id="IPR050309">
    <property type="entry name" value="Type-B_Carboxylest/Lipase"/>
</dbReference>
<dbReference type="Pfam" id="PF00135">
    <property type="entry name" value="COesterase"/>
    <property type="match status" value="1"/>
</dbReference>
<dbReference type="Gene3D" id="3.40.50.1820">
    <property type="entry name" value="alpha/beta hydrolase"/>
    <property type="match status" value="1"/>
</dbReference>
<dbReference type="HOGENOM" id="CLU_006586_10_5_1"/>
<accession>S8AKT3</accession>
<comment type="caution">
    <text evidence="3">The sequence shown here is derived from an EMBL/GenBank/DDBJ whole genome shotgun (WGS) entry which is preliminary data.</text>
</comment>
<dbReference type="STRING" id="1284197.S8AKT3"/>
<dbReference type="OMA" id="YVASNYR"/>
<gene>
    <name evidence="3" type="ORF">H072_2396</name>
</gene>
<reference evidence="4" key="2">
    <citation type="submission" date="2013-04" db="EMBL/GenBank/DDBJ databases">
        <title>Genomic mechanisms accounting for the adaptation to parasitism in nematode-trapping fungi.</title>
        <authorList>
            <person name="Ahren D.G."/>
        </authorList>
    </citation>
    <scope>NUCLEOTIDE SEQUENCE [LARGE SCALE GENOMIC DNA]</scope>
    <source>
        <strain evidence="4">CBS 200.50</strain>
    </source>
</reference>
<dbReference type="EMBL" id="AQGS01000071">
    <property type="protein sequence ID" value="EPS43555.1"/>
    <property type="molecule type" value="Genomic_DNA"/>
</dbReference>
<dbReference type="InterPro" id="IPR002018">
    <property type="entry name" value="CarbesteraseB"/>
</dbReference>
<dbReference type="eggNOG" id="KOG1516">
    <property type="taxonomic scope" value="Eukaryota"/>
</dbReference>
<feature type="transmembrane region" description="Helical" evidence="1">
    <location>
        <begin position="12"/>
        <end position="30"/>
    </location>
</feature>
<dbReference type="AlphaFoldDB" id="S8AKT3"/>
<keyword evidence="1" id="KW-0812">Transmembrane</keyword>
<dbReference type="PANTHER" id="PTHR11559">
    <property type="entry name" value="CARBOXYLESTERASE"/>
    <property type="match status" value="1"/>
</dbReference>
<feature type="domain" description="Carboxylesterase type B" evidence="2">
    <location>
        <begin position="63"/>
        <end position="362"/>
    </location>
</feature>
<reference evidence="3 4" key="1">
    <citation type="journal article" date="2013" name="PLoS Genet.">
        <title>Genomic mechanisms accounting for the adaptation to parasitism in nematode-trapping fungi.</title>
        <authorList>
            <person name="Meerupati T."/>
            <person name="Andersson K.M."/>
            <person name="Friman E."/>
            <person name="Kumar D."/>
            <person name="Tunlid A."/>
            <person name="Ahren D."/>
        </authorList>
    </citation>
    <scope>NUCLEOTIDE SEQUENCE [LARGE SCALE GENOMIC DNA]</scope>
    <source>
        <strain evidence="3 4">CBS 200.50</strain>
    </source>
</reference>
<evidence type="ECO:0000313" key="3">
    <source>
        <dbReference type="EMBL" id="EPS43555.1"/>
    </source>
</evidence>
<evidence type="ECO:0000256" key="1">
    <source>
        <dbReference type="SAM" id="Phobius"/>
    </source>
</evidence>
<evidence type="ECO:0000313" key="4">
    <source>
        <dbReference type="Proteomes" id="UP000015100"/>
    </source>
</evidence>
<keyword evidence="1" id="KW-0472">Membrane</keyword>
<organism evidence="3 4">
    <name type="scientific">Dactylellina haptotyla (strain CBS 200.50)</name>
    <name type="common">Nematode-trapping fungus</name>
    <name type="synonym">Monacrosporium haptotylum</name>
    <dbReference type="NCBI Taxonomy" id="1284197"/>
    <lineage>
        <taxon>Eukaryota</taxon>
        <taxon>Fungi</taxon>
        <taxon>Dikarya</taxon>
        <taxon>Ascomycota</taxon>
        <taxon>Pezizomycotina</taxon>
        <taxon>Orbiliomycetes</taxon>
        <taxon>Orbiliales</taxon>
        <taxon>Orbiliaceae</taxon>
        <taxon>Dactylellina</taxon>
    </lineage>
</organism>
<dbReference type="SUPFAM" id="SSF53474">
    <property type="entry name" value="alpha/beta-Hydrolases"/>
    <property type="match status" value="1"/>
</dbReference>
<dbReference type="OrthoDB" id="408631at2759"/>
<dbReference type="InterPro" id="IPR029058">
    <property type="entry name" value="AB_hydrolase_fold"/>
</dbReference>
<keyword evidence="1" id="KW-1133">Transmembrane helix</keyword>
<dbReference type="ESTHER" id="dacha-s8akt3">
    <property type="family name" value="Fungal_carboxylesterase_lipase"/>
</dbReference>